<evidence type="ECO:0000259" key="3">
    <source>
        <dbReference type="Pfam" id="PF05175"/>
    </source>
</evidence>
<protein>
    <submittedName>
        <fullName evidence="4">Class I SAM-dependent methyltransferase</fullName>
    </submittedName>
</protein>
<comment type="caution">
    <text evidence="4">The sequence shown here is derived from an EMBL/GenBank/DDBJ whole genome shotgun (WGS) entry which is preliminary data.</text>
</comment>
<dbReference type="InterPro" id="IPR007848">
    <property type="entry name" value="Small_mtfrase_dom"/>
</dbReference>
<sequence length="200" mass="22628">MQHYYTSNPDIVSDKKIIESYISNDKYLFYTDNGVFSKGGVDFGTKSLLEVFSTDKDGAHVCDLGCGYGVVTVYLSKKYPNFKFTMIDVNNRALELSEDNIKLNNINSSIYLKENNGLDKIETNFDFIITNPPIRAGKKVVHKMITDSFDKLIIGGELWVVIQKKQGMASLKKLIFEIYGNVDVVSKNKGYYTLKSVKNN</sequence>
<keyword evidence="5" id="KW-1185">Reference proteome</keyword>
<dbReference type="Proteomes" id="UP000531840">
    <property type="component" value="Unassembled WGS sequence"/>
</dbReference>
<feature type="domain" description="Methyltransferase small" evidence="3">
    <location>
        <begin position="27"/>
        <end position="194"/>
    </location>
</feature>
<evidence type="ECO:0000313" key="4">
    <source>
        <dbReference type="EMBL" id="NYS46831.1"/>
    </source>
</evidence>
<dbReference type="InterPro" id="IPR029063">
    <property type="entry name" value="SAM-dependent_MTases_sf"/>
</dbReference>
<dbReference type="InterPro" id="IPR046977">
    <property type="entry name" value="RsmC/RlmG"/>
</dbReference>
<gene>
    <name evidence="4" type="ORF">HZY85_01295</name>
</gene>
<proteinExistence type="predicted"/>
<dbReference type="EMBL" id="JACBYF010000002">
    <property type="protein sequence ID" value="NYS46831.1"/>
    <property type="molecule type" value="Genomic_DNA"/>
</dbReference>
<dbReference type="GO" id="GO:0008168">
    <property type="term" value="F:methyltransferase activity"/>
    <property type="evidence" value="ECO:0007669"/>
    <property type="project" value="UniProtKB-KW"/>
</dbReference>
<accession>A0ABX2SYE3</accession>
<dbReference type="GO" id="GO:0032259">
    <property type="term" value="P:methylation"/>
    <property type="evidence" value="ECO:0007669"/>
    <property type="project" value="UniProtKB-KW"/>
</dbReference>
<dbReference type="CDD" id="cd02440">
    <property type="entry name" value="AdoMet_MTases"/>
    <property type="match status" value="1"/>
</dbReference>
<name>A0ABX2SYE3_9BACL</name>
<organism evidence="4 5">
    <name type="scientific">Gemelliphila palaticanis</name>
    <dbReference type="NCBI Taxonomy" id="81950"/>
    <lineage>
        <taxon>Bacteria</taxon>
        <taxon>Bacillati</taxon>
        <taxon>Bacillota</taxon>
        <taxon>Bacilli</taxon>
        <taxon>Bacillales</taxon>
        <taxon>Gemellaceae</taxon>
        <taxon>Gemelliphila</taxon>
    </lineage>
</organism>
<keyword evidence="2" id="KW-0808">Transferase</keyword>
<dbReference type="PANTHER" id="PTHR47816:SF4">
    <property type="entry name" value="RIBOSOMAL RNA SMALL SUBUNIT METHYLTRANSFERASE C"/>
    <property type="match status" value="1"/>
</dbReference>
<dbReference type="PANTHER" id="PTHR47816">
    <property type="entry name" value="RIBOSOMAL RNA SMALL SUBUNIT METHYLTRANSFERASE C"/>
    <property type="match status" value="1"/>
</dbReference>
<dbReference type="SUPFAM" id="SSF53335">
    <property type="entry name" value="S-adenosyl-L-methionine-dependent methyltransferases"/>
    <property type="match status" value="1"/>
</dbReference>
<keyword evidence="1 4" id="KW-0489">Methyltransferase</keyword>
<evidence type="ECO:0000313" key="5">
    <source>
        <dbReference type="Proteomes" id="UP000531840"/>
    </source>
</evidence>
<reference evidence="4 5" key="1">
    <citation type="submission" date="2020-07" db="EMBL/GenBank/DDBJ databases">
        <title>MOT database genomes.</title>
        <authorList>
            <person name="Joseph S."/>
            <person name="Aduse-Opoku J."/>
            <person name="Hashim A."/>
            <person name="Wade W."/>
            <person name="Curtis M."/>
        </authorList>
    </citation>
    <scope>NUCLEOTIDE SEQUENCE [LARGE SCALE GENOMIC DNA]</scope>
    <source>
        <strain evidence="4 5">CIP 106318</strain>
    </source>
</reference>
<evidence type="ECO:0000256" key="2">
    <source>
        <dbReference type="ARBA" id="ARBA00022679"/>
    </source>
</evidence>
<dbReference type="RefSeq" id="WP_179940068.1">
    <property type="nucleotide sequence ID" value="NZ_JACBYF010000002.1"/>
</dbReference>
<dbReference type="Gene3D" id="3.40.50.150">
    <property type="entry name" value="Vaccinia Virus protein VP39"/>
    <property type="match status" value="1"/>
</dbReference>
<dbReference type="Pfam" id="PF05175">
    <property type="entry name" value="MTS"/>
    <property type="match status" value="1"/>
</dbReference>
<evidence type="ECO:0000256" key="1">
    <source>
        <dbReference type="ARBA" id="ARBA00022603"/>
    </source>
</evidence>